<keyword evidence="4" id="KW-1185">Reference proteome</keyword>
<dbReference type="SUPFAM" id="SSF48317">
    <property type="entry name" value="Acid phosphatase/Vanadium-dependent haloperoxidase"/>
    <property type="match status" value="1"/>
</dbReference>
<dbReference type="RefSeq" id="WP_068834916.1">
    <property type="nucleotide sequence ID" value="NZ_JBHSMX010000004.1"/>
</dbReference>
<dbReference type="InterPro" id="IPR036938">
    <property type="entry name" value="PAP2/HPO_sf"/>
</dbReference>
<gene>
    <name evidence="3" type="ORF">ACFPP7_02370</name>
</gene>
<keyword evidence="1" id="KW-1133">Transmembrane helix</keyword>
<keyword evidence="1" id="KW-0472">Membrane</keyword>
<dbReference type="Proteomes" id="UP001596084">
    <property type="component" value="Unassembled WGS sequence"/>
</dbReference>
<dbReference type="EMBL" id="JBHSMX010000004">
    <property type="protein sequence ID" value="MFC5519764.1"/>
    <property type="molecule type" value="Genomic_DNA"/>
</dbReference>
<evidence type="ECO:0000259" key="2">
    <source>
        <dbReference type="Pfam" id="PF01569"/>
    </source>
</evidence>
<accession>A0ABW0Q4F1</accession>
<dbReference type="InterPro" id="IPR000326">
    <property type="entry name" value="PAP2/HPO"/>
</dbReference>
<name>A0ABW0Q4F1_9BURK</name>
<reference evidence="4" key="1">
    <citation type="journal article" date="2019" name="Int. J. Syst. Evol. Microbiol.">
        <title>The Global Catalogue of Microorganisms (GCM) 10K type strain sequencing project: providing services to taxonomists for standard genome sequencing and annotation.</title>
        <authorList>
            <consortium name="The Broad Institute Genomics Platform"/>
            <consortium name="The Broad Institute Genome Sequencing Center for Infectious Disease"/>
            <person name="Wu L."/>
            <person name="Ma J."/>
        </authorList>
    </citation>
    <scope>NUCLEOTIDE SEQUENCE [LARGE SCALE GENOMIC DNA]</scope>
    <source>
        <strain evidence="4">CGMCC 4.7277</strain>
    </source>
</reference>
<protein>
    <submittedName>
        <fullName evidence="3">Phosphatase PAP2 family protein</fullName>
    </submittedName>
</protein>
<dbReference type="CDD" id="cd03396">
    <property type="entry name" value="PAP2_like_6"/>
    <property type="match status" value="1"/>
</dbReference>
<evidence type="ECO:0000313" key="3">
    <source>
        <dbReference type="EMBL" id="MFC5519764.1"/>
    </source>
</evidence>
<keyword evidence="1" id="KW-0812">Transmembrane</keyword>
<evidence type="ECO:0000256" key="1">
    <source>
        <dbReference type="SAM" id="Phobius"/>
    </source>
</evidence>
<comment type="caution">
    <text evidence="3">The sequence shown here is derived from an EMBL/GenBank/DDBJ whole genome shotgun (WGS) entry which is preliminary data.</text>
</comment>
<feature type="transmembrane region" description="Helical" evidence="1">
    <location>
        <begin position="95"/>
        <end position="113"/>
    </location>
</feature>
<proteinExistence type="predicted"/>
<feature type="domain" description="Phosphatidic acid phosphatase type 2/haloperoxidase" evidence="2">
    <location>
        <begin position="94"/>
        <end position="219"/>
    </location>
</feature>
<sequence>MHQRPKPPAPPRLLLWTLGSFLLLLAWDYSGLDLTMARWFGSASGFALESHWLWRDLLHDDIRMPPWLVELGLLMAIAWPFGTLRRLPMARRAQLALTTLIALLLVSTIKLYSRTSCPWDLQEFGGVASHVSHWAWGLRDGGTGGCFPAGHASAGFAFLGGFFAFRRVLPQTARRWLAGAMGVGFLLGLAQQVRGAHYMSHTLWTAWFCWTAAALVDQAVSQLIARKRARARVPAPSERVPLAPAE</sequence>
<feature type="transmembrane region" description="Helical" evidence="1">
    <location>
        <begin position="176"/>
        <end position="193"/>
    </location>
</feature>
<organism evidence="3 4">
    <name type="scientific">Polaromonas jejuensis</name>
    <dbReference type="NCBI Taxonomy" id="457502"/>
    <lineage>
        <taxon>Bacteria</taxon>
        <taxon>Pseudomonadati</taxon>
        <taxon>Pseudomonadota</taxon>
        <taxon>Betaproteobacteria</taxon>
        <taxon>Burkholderiales</taxon>
        <taxon>Comamonadaceae</taxon>
        <taxon>Polaromonas</taxon>
    </lineage>
</organism>
<feature type="transmembrane region" description="Helical" evidence="1">
    <location>
        <begin position="149"/>
        <end position="169"/>
    </location>
</feature>
<evidence type="ECO:0000313" key="4">
    <source>
        <dbReference type="Proteomes" id="UP001596084"/>
    </source>
</evidence>
<feature type="transmembrane region" description="Helical" evidence="1">
    <location>
        <begin position="67"/>
        <end position="83"/>
    </location>
</feature>
<feature type="transmembrane region" description="Helical" evidence="1">
    <location>
        <begin position="205"/>
        <end position="225"/>
    </location>
</feature>
<dbReference type="Pfam" id="PF01569">
    <property type="entry name" value="PAP2"/>
    <property type="match status" value="1"/>
</dbReference>